<dbReference type="Proteomes" id="UP000041254">
    <property type="component" value="Unassembled WGS sequence"/>
</dbReference>
<dbReference type="EMBL" id="CDMY01000686">
    <property type="protein sequence ID" value="CEM29873.1"/>
    <property type="molecule type" value="Genomic_DNA"/>
</dbReference>
<sequence>MKKQPMLATLMSATREQNTHMRETSMPTTSLITSTLITSLIMTTPPASRIMKRTCTTTTHTQKRSTMTTPPERSTMKGTAGMEGTAAMEDTEEQDMTTIIQYHHEGESGDSFPQGFHLDSLKSMSMEDLFSSDLQFLSRDCPNFELTPLRTTLEDFDTDEITSDLDAENKLVTYARNQQLRLDNDIELLQEQQDNWSDTKCTKCKKSTAIYFSKDKEDASSRLTEYETWMNKQQIALKQKLKVLLTMISEAPIKNKASITDQVARLLSLQEAEVTARTWVRAVFFEQEDRTWLRHVWSNTKVADTNTTAAIWVTRSPTREGRKKAKSSGDSATERSRSSSRSRSPKRESVGSTTDRSRSSSRSRSPKKKAVTGSRSPNKEVVTDLETTV</sequence>
<proteinExistence type="predicted"/>
<organism evidence="2 3">
    <name type="scientific">Vitrella brassicaformis (strain CCMP3155)</name>
    <dbReference type="NCBI Taxonomy" id="1169540"/>
    <lineage>
        <taxon>Eukaryota</taxon>
        <taxon>Sar</taxon>
        <taxon>Alveolata</taxon>
        <taxon>Colpodellida</taxon>
        <taxon>Vitrellaceae</taxon>
        <taxon>Vitrella</taxon>
    </lineage>
</organism>
<gene>
    <name evidence="2" type="ORF">Vbra_306</name>
</gene>
<evidence type="ECO:0000313" key="2">
    <source>
        <dbReference type="EMBL" id="CEM29873.1"/>
    </source>
</evidence>
<feature type="region of interest" description="Disordered" evidence="1">
    <location>
        <begin position="55"/>
        <end position="79"/>
    </location>
</feature>
<dbReference type="VEuPathDB" id="CryptoDB:Vbra_306"/>
<feature type="region of interest" description="Disordered" evidence="1">
    <location>
        <begin position="313"/>
        <end position="389"/>
    </location>
</feature>
<dbReference type="AlphaFoldDB" id="A0A0G4GJD0"/>
<accession>A0A0G4GJD0</accession>
<reference evidence="2 3" key="1">
    <citation type="submission" date="2014-11" db="EMBL/GenBank/DDBJ databases">
        <authorList>
            <person name="Zhu J."/>
            <person name="Qi W."/>
            <person name="Song R."/>
        </authorList>
    </citation>
    <scope>NUCLEOTIDE SEQUENCE [LARGE SCALE GENOMIC DNA]</scope>
</reference>
<evidence type="ECO:0000313" key="3">
    <source>
        <dbReference type="Proteomes" id="UP000041254"/>
    </source>
</evidence>
<dbReference type="InParanoid" id="A0A0G4GJD0"/>
<keyword evidence="3" id="KW-1185">Reference proteome</keyword>
<protein>
    <submittedName>
        <fullName evidence="2">Uncharacterized protein</fullName>
    </submittedName>
</protein>
<name>A0A0G4GJD0_VITBC</name>
<evidence type="ECO:0000256" key="1">
    <source>
        <dbReference type="SAM" id="MobiDB-lite"/>
    </source>
</evidence>
<feature type="compositionally biased region" description="Basic residues" evidence="1">
    <location>
        <begin position="359"/>
        <end position="370"/>
    </location>
</feature>
<feature type="compositionally biased region" description="Low complexity" evidence="1">
    <location>
        <begin position="55"/>
        <end position="69"/>
    </location>
</feature>